<feature type="transmembrane region" description="Helical" evidence="1">
    <location>
        <begin position="155"/>
        <end position="176"/>
    </location>
</feature>
<comment type="caution">
    <text evidence="2">The sequence shown here is derived from an EMBL/GenBank/DDBJ whole genome shotgun (WGS) entry which is preliminary data.</text>
</comment>
<feature type="transmembrane region" description="Helical" evidence="1">
    <location>
        <begin position="94"/>
        <end position="122"/>
    </location>
</feature>
<keyword evidence="1" id="KW-1133">Transmembrane helix</keyword>
<feature type="transmembrane region" description="Helical" evidence="1">
    <location>
        <begin position="21"/>
        <end position="39"/>
    </location>
</feature>
<evidence type="ECO:0000256" key="1">
    <source>
        <dbReference type="SAM" id="Phobius"/>
    </source>
</evidence>
<organism evidence="2 3">
    <name type="scientific">Lactobacillus colini</name>
    <dbReference type="NCBI Taxonomy" id="1819254"/>
    <lineage>
        <taxon>Bacteria</taxon>
        <taxon>Bacillati</taxon>
        <taxon>Bacillota</taxon>
        <taxon>Bacilli</taxon>
        <taxon>Lactobacillales</taxon>
        <taxon>Lactobacillaceae</taxon>
        <taxon>Lactobacillus</taxon>
    </lineage>
</organism>
<evidence type="ECO:0000313" key="2">
    <source>
        <dbReference type="EMBL" id="MBP2057067.1"/>
    </source>
</evidence>
<name>A0ABS4MBL3_9LACO</name>
<feature type="transmembrane region" description="Helical" evidence="1">
    <location>
        <begin position="245"/>
        <end position="267"/>
    </location>
</feature>
<evidence type="ECO:0008006" key="4">
    <source>
        <dbReference type="Google" id="ProtNLM"/>
    </source>
</evidence>
<keyword evidence="1" id="KW-0472">Membrane</keyword>
<dbReference type="RefSeq" id="WP_209685543.1">
    <property type="nucleotide sequence ID" value="NZ_JAGGLU010000001.1"/>
</dbReference>
<feature type="transmembrane region" description="Helical" evidence="1">
    <location>
        <begin position="197"/>
        <end position="219"/>
    </location>
</feature>
<proteinExistence type="predicted"/>
<protein>
    <recommendedName>
        <fullName evidence="4">ABC transporter permease</fullName>
    </recommendedName>
</protein>
<accession>A0ABS4MBL3</accession>
<gene>
    <name evidence="2" type="ORF">J2Z60_000229</name>
</gene>
<dbReference type="EMBL" id="JAGGLU010000001">
    <property type="protein sequence ID" value="MBP2057067.1"/>
    <property type="molecule type" value="Genomic_DNA"/>
</dbReference>
<keyword evidence="1" id="KW-0812">Transmembrane</keyword>
<keyword evidence="3" id="KW-1185">Reference proteome</keyword>
<feature type="transmembrane region" description="Helical" evidence="1">
    <location>
        <begin position="51"/>
        <end position="73"/>
    </location>
</feature>
<reference evidence="2 3" key="1">
    <citation type="submission" date="2021-03" db="EMBL/GenBank/DDBJ databases">
        <title>Genomic Encyclopedia of Type Strains, Phase IV (KMG-IV): sequencing the most valuable type-strain genomes for metagenomic binning, comparative biology and taxonomic classification.</title>
        <authorList>
            <person name="Goeker M."/>
        </authorList>
    </citation>
    <scope>NUCLEOTIDE SEQUENCE [LARGE SCALE GENOMIC DNA]</scope>
    <source>
        <strain evidence="2 3">DSM 101872</strain>
    </source>
</reference>
<dbReference type="Proteomes" id="UP001519292">
    <property type="component" value="Unassembled WGS sequence"/>
</dbReference>
<evidence type="ECO:0000313" key="3">
    <source>
        <dbReference type="Proteomes" id="UP001519292"/>
    </source>
</evidence>
<sequence>MTSFTTVFKMSFTNKRRFVQRLAILQFVAAILIAIWWLISEHQVGTTWRISGLVMFLTLLPVVDIFFLCASSYQNEKLIHTQSWNLIPISTSNLYIANLCSAIAEGIYLIFIQVIMAIVLLIPAATTQDFWKSMQKQLGAIAEEKLWQYIRIQDVIGLAIFIFLVAIFFYCLVSMLNVSSTILSDFVSENYNKIVKLIIEVILLVLAIILLSKLASFLFDTIEAYLQLGMFKHVLGNNMTVDPSIWVTIIITAILDSIMLIINIYLLKNFYEAK</sequence>